<evidence type="ECO:0000256" key="4">
    <source>
        <dbReference type="ARBA" id="ARBA00022692"/>
    </source>
</evidence>
<evidence type="ECO:0000259" key="9">
    <source>
        <dbReference type="Pfam" id="PF09335"/>
    </source>
</evidence>
<evidence type="ECO:0000313" key="10">
    <source>
        <dbReference type="EMBL" id="PJI93763.1"/>
    </source>
</evidence>
<name>A0A2M8WS68_9MICO</name>
<evidence type="ECO:0000256" key="3">
    <source>
        <dbReference type="ARBA" id="ARBA00022475"/>
    </source>
</evidence>
<evidence type="ECO:0000256" key="8">
    <source>
        <dbReference type="SAM" id="MobiDB-lite"/>
    </source>
</evidence>
<dbReference type="InterPro" id="IPR032818">
    <property type="entry name" value="DedA-like"/>
</dbReference>
<dbReference type="RefSeq" id="WP_100349407.1">
    <property type="nucleotide sequence ID" value="NZ_PGTZ01000007.1"/>
</dbReference>
<dbReference type="PANTHER" id="PTHR30353">
    <property type="entry name" value="INNER MEMBRANE PROTEIN DEDA-RELATED"/>
    <property type="match status" value="1"/>
</dbReference>
<evidence type="ECO:0000256" key="1">
    <source>
        <dbReference type="ARBA" id="ARBA00004651"/>
    </source>
</evidence>
<dbReference type="EMBL" id="PGTZ01000007">
    <property type="protein sequence ID" value="PJI93763.1"/>
    <property type="molecule type" value="Genomic_DNA"/>
</dbReference>
<dbReference type="InterPro" id="IPR032816">
    <property type="entry name" value="VTT_dom"/>
</dbReference>
<evidence type="ECO:0000256" key="7">
    <source>
        <dbReference type="RuleBase" id="RU367016"/>
    </source>
</evidence>
<dbReference type="AlphaFoldDB" id="A0A2M8WS68"/>
<dbReference type="PANTHER" id="PTHR30353:SF0">
    <property type="entry name" value="TRANSMEMBRANE PROTEIN"/>
    <property type="match status" value="1"/>
</dbReference>
<keyword evidence="3 7" id="KW-1003">Cell membrane</keyword>
<evidence type="ECO:0000256" key="5">
    <source>
        <dbReference type="ARBA" id="ARBA00022989"/>
    </source>
</evidence>
<dbReference type="Proteomes" id="UP000231586">
    <property type="component" value="Unassembled WGS sequence"/>
</dbReference>
<comment type="caution">
    <text evidence="10">The sequence shown here is derived from an EMBL/GenBank/DDBJ whole genome shotgun (WGS) entry which is preliminary data.</text>
</comment>
<dbReference type="GO" id="GO:0005886">
    <property type="term" value="C:plasma membrane"/>
    <property type="evidence" value="ECO:0007669"/>
    <property type="project" value="UniProtKB-SubCell"/>
</dbReference>
<keyword evidence="6 7" id="KW-0472">Membrane</keyword>
<feature type="region of interest" description="Disordered" evidence="8">
    <location>
        <begin position="232"/>
        <end position="267"/>
    </location>
</feature>
<feature type="transmembrane region" description="Helical" evidence="7">
    <location>
        <begin position="173"/>
        <end position="195"/>
    </location>
</feature>
<dbReference type="OrthoDB" id="9813426at2"/>
<gene>
    <name evidence="10" type="ORF">CLV34_1238</name>
</gene>
<comment type="subcellular location">
    <subcellularLocation>
        <location evidence="1 7">Cell membrane</location>
        <topology evidence="1 7">Multi-pass membrane protein</topology>
    </subcellularLocation>
</comment>
<accession>A0A2M8WS68</accession>
<keyword evidence="4 7" id="KW-0812">Transmembrane</keyword>
<feature type="compositionally biased region" description="Basic and acidic residues" evidence="8">
    <location>
        <begin position="255"/>
        <end position="267"/>
    </location>
</feature>
<comment type="similarity">
    <text evidence="2 7">Belongs to the DedA family.</text>
</comment>
<feature type="transmembrane region" description="Helical" evidence="7">
    <location>
        <begin position="90"/>
        <end position="110"/>
    </location>
</feature>
<sequence>MTAHLVDLVDALSAAGAASGHPVASPLDLIDPNNLIDRFGSLALVGILVIVFVETGLVFPFLPGDSLLFTAGLLVAAAKPGSHLDIPLPLLIGMLFCAAFAGNQCGYLVGKLAGPKLFSRPDSRILRPEFIEKTNEYFDRYGGRTILLAQFVPVVRTFAPIAAGIGRMRYRTFAPYSLVGTFVWTALVTTLGYFLGNVPFIRDNIEPIFIAIVLLSVVPIALEARKQSRASRAAAGEQVAPGPRHGRAAGVPPRPVEDTVHPQREDA</sequence>
<reference evidence="10 11" key="1">
    <citation type="submission" date="2017-11" db="EMBL/GenBank/DDBJ databases">
        <title>Genomic Encyclopedia of Archaeal and Bacterial Type Strains, Phase II (KMG-II): From Individual Species to Whole Genera.</title>
        <authorList>
            <person name="Goeker M."/>
        </authorList>
    </citation>
    <scope>NUCLEOTIDE SEQUENCE [LARGE SCALE GENOMIC DNA]</scope>
    <source>
        <strain evidence="10 11">DSM 22413</strain>
    </source>
</reference>
<evidence type="ECO:0000256" key="2">
    <source>
        <dbReference type="ARBA" id="ARBA00010792"/>
    </source>
</evidence>
<proteinExistence type="inferred from homology"/>
<evidence type="ECO:0000256" key="6">
    <source>
        <dbReference type="ARBA" id="ARBA00023136"/>
    </source>
</evidence>
<feature type="transmembrane region" description="Helical" evidence="7">
    <location>
        <begin position="207"/>
        <end position="224"/>
    </location>
</feature>
<feature type="transmembrane region" description="Helical" evidence="7">
    <location>
        <begin position="42"/>
        <end position="62"/>
    </location>
</feature>
<organism evidence="10 11">
    <name type="scientific">Luteimicrobium subarcticum</name>
    <dbReference type="NCBI Taxonomy" id="620910"/>
    <lineage>
        <taxon>Bacteria</taxon>
        <taxon>Bacillati</taxon>
        <taxon>Actinomycetota</taxon>
        <taxon>Actinomycetes</taxon>
        <taxon>Micrococcales</taxon>
        <taxon>Luteimicrobium</taxon>
    </lineage>
</organism>
<keyword evidence="5 7" id="KW-1133">Transmembrane helix</keyword>
<feature type="domain" description="VTT" evidence="9">
    <location>
        <begin position="62"/>
        <end position="193"/>
    </location>
</feature>
<dbReference type="Pfam" id="PF09335">
    <property type="entry name" value="VTT_dom"/>
    <property type="match status" value="1"/>
</dbReference>
<keyword evidence="11" id="KW-1185">Reference proteome</keyword>
<protein>
    <submittedName>
        <fullName evidence="10">Membrane-associated protein</fullName>
    </submittedName>
</protein>
<evidence type="ECO:0000313" key="11">
    <source>
        <dbReference type="Proteomes" id="UP000231586"/>
    </source>
</evidence>